<feature type="compositionally biased region" description="Low complexity" evidence="1">
    <location>
        <begin position="255"/>
        <end position="280"/>
    </location>
</feature>
<keyword evidence="3" id="KW-1185">Reference proteome</keyword>
<protein>
    <recommendedName>
        <fullName evidence="4">DRBM domain-containing protein</fullName>
    </recommendedName>
</protein>
<feature type="region of interest" description="Disordered" evidence="1">
    <location>
        <begin position="160"/>
        <end position="296"/>
    </location>
</feature>
<comment type="caution">
    <text evidence="2">The sequence shown here is derived from an EMBL/GenBank/DDBJ whole genome shotgun (WGS) entry which is preliminary data.</text>
</comment>
<evidence type="ECO:0008006" key="4">
    <source>
        <dbReference type="Google" id="ProtNLM"/>
    </source>
</evidence>
<organism evidence="2 3">
    <name type="scientific">Colletotrichum sojae</name>
    <dbReference type="NCBI Taxonomy" id="2175907"/>
    <lineage>
        <taxon>Eukaryota</taxon>
        <taxon>Fungi</taxon>
        <taxon>Dikarya</taxon>
        <taxon>Ascomycota</taxon>
        <taxon>Pezizomycotina</taxon>
        <taxon>Sordariomycetes</taxon>
        <taxon>Hypocreomycetidae</taxon>
        <taxon>Glomerellales</taxon>
        <taxon>Glomerellaceae</taxon>
        <taxon>Colletotrichum</taxon>
        <taxon>Colletotrichum orchidearum species complex</taxon>
    </lineage>
</organism>
<dbReference type="EMBL" id="WIGN01000012">
    <property type="protein sequence ID" value="KAF6818969.1"/>
    <property type="molecule type" value="Genomic_DNA"/>
</dbReference>
<evidence type="ECO:0000313" key="2">
    <source>
        <dbReference type="EMBL" id="KAF6818969.1"/>
    </source>
</evidence>
<feature type="compositionally biased region" description="Low complexity" evidence="1">
    <location>
        <begin position="169"/>
        <end position="200"/>
    </location>
</feature>
<gene>
    <name evidence="2" type="ORF">CSOJ01_01626</name>
</gene>
<name>A0A8H6JTB7_9PEZI</name>
<proteinExistence type="predicted"/>
<evidence type="ECO:0000256" key="1">
    <source>
        <dbReference type="SAM" id="MobiDB-lite"/>
    </source>
</evidence>
<evidence type="ECO:0000313" key="3">
    <source>
        <dbReference type="Proteomes" id="UP000652219"/>
    </source>
</evidence>
<feature type="compositionally biased region" description="Polar residues" evidence="1">
    <location>
        <begin position="217"/>
        <end position="239"/>
    </location>
</feature>
<sequence>MVMSSPTTSGSPARERVDWAALKSYIAAKEAYETQSGQPAPLTDDECAAIAVLLRPAPRPDPDLGTKNWISFINHFLQVRRQTITFRDEARQEPRLGKAPELRWACFLTFDATQDTFPRPGYGLADSSAKSPDFTRKQDAKQYAAKSACQWLIANGHMLPSGELPKQPKPFASSASAPASATAPAPSKAPSVPVSVPVKRSPSRSPPTEPSGVAAAQVQQALPTRTSPSAEPVPTQSPRQKPAKAPRTTSPPKPSGSSPPATASPSRTSSSSPSSASTPANGAALNGGDTSELPATRRVVELAGRLNLPTPRYILTENAEVPGGDFWNGRADFDYHPLVPDGLGTVTKAFTKKGAKEKMAEGVLDWMLAELERRETKRRAALRS</sequence>
<accession>A0A8H6JTB7</accession>
<reference evidence="2 3" key="1">
    <citation type="journal article" date="2020" name="Phytopathology">
        <title>Genome Sequence Resources of Colletotrichum truncatum, C. plurivorum, C. musicola, and C. sojae: Four Species Pathogenic to Soybean (Glycine max).</title>
        <authorList>
            <person name="Rogerio F."/>
            <person name="Boufleur T.R."/>
            <person name="Ciampi-Guillardi M."/>
            <person name="Sukno S.A."/>
            <person name="Thon M.R."/>
            <person name="Massola Junior N.S."/>
            <person name="Baroncelli R."/>
        </authorList>
    </citation>
    <scope>NUCLEOTIDE SEQUENCE [LARGE SCALE GENOMIC DNA]</scope>
    <source>
        <strain evidence="2 3">LFN0009</strain>
    </source>
</reference>
<dbReference type="AlphaFoldDB" id="A0A8H6JTB7"/>
<dbReference type="Proteomes" id="UP000652219">
    <property type="component" value="Unassembled WGS sequence"/>
</dbReference>